<reference evidence="4" key="1">
    <citation type="journal article" date="2015" name="Genome Announc.">
        <title>Draft genome sequence of Talaromyces cellulolyticus strain Y-94, a source of lignocellulosic biomass-degrading enzymes.</title>
        <authorList>
            <person name="Fujii T."/>
            <person name="Koike H."/>
            <person name="Sawayama S."/>
            <person name="Yano S."/>
            <person name="Inoue H."/>
        </authorList>
    </citation>
    <scope>NUCLEOTIDE SEQUENCE [LARGE SCALE GENOMIC DNA]</scope>
    <source>
        <strain evidence="4">Y-94</strain>
    </source>
</reference>
<dbReference type="PANTHER" id="PTHR38795:SF1">
    <property type="entry name" value="DUF6604 DOMAIN-CONTAINING PROTEIN"/>
    <property type="match status" value="1"/>
</dbReference>
<protein>
    <recommendedName>
        <fullName evidence="2">DUF6604 domain-containing protein</fullName>
    </recommendedName>
</protein>
<keyword evidence="1" id="KW-0732">Signal</keyword>
<evidence type="ECO:0000313" key="4">
    <source>
        <dbReference type="Proteomes" id="UP000053095"/>
    </source>
</evidence>
<gene>
    <name evidence="3" type="ORF">TCE0_023r07076</name>
</gene>
<organism evidence="3 4">
    <name type="scientific">Talaromyces pinophilus</name>
    <name type="common">Penicillium pinophilum</name>
    <dbReference type="NCBI Taxonomy" id="128442"/>
    <lineage>
        <taxon>Eukaryota</taxon>
        <taxon>Fungi</taxon>
        <taxon>Dikarya</taxon>
        <taxon>Ascomycota</taxon>
        <taxon>Pezizomycotina</taxon>
        <taxon>Eurotiomycetes</taxon>
        <taxon>Eurotiomycetidae</taxon>
        <taxon>Eurotiales</taxon>
        <taxon>Trichocomaceae</taxon>
        <taxon>Talaromyces</taxon>
        <taxon>Talaromyces sect. Talaromyces</taxon>
    </lineage>
</organism>
<keyword evidence="4" id="KW-1185">Reference proteome</keyword>
<feature type="chain" id="PRO_5002138618" description="DUF6604 domain-containing protein" evidence="1">
    <location>
        <begin position="22"/>
        <end position="220"/>
    </location>
</feature>
<feature type="domain" description="DUF6604" evidence="2">
    <location>
        <begin position="89"/>
        <end position="190"/>
    </location>
</feature>
<dbReference type="Pfam" id="PF20253">
    <property type="entry name" value="DUF6604"/>
    <property type="match status" value="2"/>
</dbReference>
<feature type="domain" description="DUF6604" evidence="2">
    <location>
        <begin position="13"/>
        <end position="80"/>
    </location>
</feature>
<evidence type="ECO:0000256" key="1">
    <source>
        <dbReference type="SAM" id="SignalP"/>
    </source>
</evidence>
<evidence type="ECO:0000259" key="2">
    <source>
        <dbReference type="Pfam" id="PF20253"/>
    </source>
</evidence>
<dbReference type="AlphaFoldDB" id="A0A0B8N0T1"/>
<dbReference type="Proteomes" id="UP000053095">
    <property type="component" value="Unassembled WGS sequence"/>
</dbReference>
<dbReference type="PANTHER" id="PTHR38795">
    <property type="entry name" value="DUF6604 DOMAIN-CONTAINING PROTEIN"/>
    <property type="match status" value="1"/>
</dbReference>
<evidence type="ECO:0000313" key="3">
    <source>
        <dbReference type="EMBL" id="GAM37282.1"/>
    </source>
</evidence>
<dbReference type="InterPro" id="IPR046539">
    <property type="entry name" value="DUF6604"/>
</dbReference>
<feature type="signal peptide" evidence="1">
    <location>
        <begin position="1"/>
        <end position="21"/>
    </location>
</feature>
<dbReference type="EMBL" id="DF933819">
    <property type="protein sequence ID" value="GAM37282.1"/>
    <property type="molecule type" value="Genomic_DNA"/>
</dbReference>
<proteinExistence type="predicted"/>
<name>A0A0B8N0T1_TALPI</name>
<sequence length="220" mass="24998">MRRARQQAMIIILAQWLASTAIKYGYPKDLLIGTKPLQVQQPSKRLKGKARKLAREATAETAQNGARQTANEQQNIPRYINLMTLSQSPPWQNILPADATQKLTNKFEGLEVQEPSEAFLQAPDAVVSKDEAEKPDAIYATEQITMNYELRSVIIHKWNHYDMEIYGLVTAALTTNTAIDLARSMEEEIKPILAEHGGSEQLLQLYTWSFARTRVRFKQL</sequence>
<accession>A0A0B8N0T1</accession>